<evidence type="ECO:0000313" key="2">
    <source>
        <dbReference type="Proteomes" id="UP000735302"/>
    </source>
</evidence>
<dbReference type="AlphaFoldDB" id="A0AAV4BCV1"/>
<name>A0AAV4BCV1_9GAST</name>
<evidence type="ECO:0000313" key="1">
    <source>
        <dbReference type="EMBL" id="GFO16787.1"/>
    </source>
</evidence>
<reference evidence="1 2" key="1">
    <citation type="journal article" date="2021" name="Elife">
        <title>Chloroplast acquisition without the gene transfer in kleptoplastic sea slugs, Plakobranchus ocellatus.</title>
        <authorList>
            <person name="Maeda T."/>
            <person name="Takahashi S."/>
            <person name="Yoshida T."/>
            <person name="Shimamura S."/>
            <person name="Takaki Y."/>
            <person name="Nagai Y."/>
            <person name="Toyoda A."/>
            <person name="Suzuki Y."/>
            <person name="Arimoto A."/>
            <person name="Ishii H."/>
            <person name="Satoh N."/>
            <person name="Nishiyama T."/>
            <person name="Hasebe M."/>
            <person name="Maruyama T."/>
            <person name="Minagawa J."/>
            <person name="Obokata J."/>
            <person name="Shigenobu S."/>
        </authorList>
    </citation>
    <scope>NUCLEOTIDE SEQUENCE [LARGE SCALE GENOMIC DNA]</scope>
</reference>
<dbReference type="Proteomes" id="UP000735302">
    <property type="component" value="Unassembled WGS sequence"/>
</dbReference>
<accession>A0AAV4BCV1</accession>
<protein>
    <recommendedName>
        <fullName evidence="3">Secreted protein</fullName>
    </recommendedName>
</protein>
<organism evidence="1 2">
    <name type="scientific">Plakobranchus ocellatus</name>
    <dbReference type="NCBI Taxonomy" id="259542"/>
    <lineage>
        <taxon>Eukaryota</taxon>
        <taxon>Metazoa</taxon>
        <taxon>Spiralia</taxon>
        <taxon>Lophotrochozoa</taxon>
        <taxon>Mollusca</taxon>
        <taxon>Gastropoda</taxon>
        <taxon>Heterobranchia</taxon>
        <taxon>Euthyneura</taxon>
        <taxon>Panpulmonata</taxon>
        <taxon>Sacoglossa</taxon>
        <taxon>Placobranchoidea</taxon>
        <taxon>Plakobranchidae</taxon>
        <taxon>Plakobranchus</taxon>
    </lineage>
</organism>
<dbReference type="EMBL" id="BLXT01004716">
    <property type="protein sequence ID" value="GFO16787.1"/>
    <property type="molecule type" value="Genomic_DNA"/>
</dbReference>
<evidence type="ECO:0008006" key="3">
    <source>
        <dbReference type="Google" id="ProtNLM"/>
    </source>
</evidence>
<proteinExistence type="predicted"/>
<keyword evidence="2" id="KW-1185">Reference proteome</keyword>
<sequence>MLSPVSLFGTACLKMLADSFTGESSPTGDTTTTTTTKITRKDNVTVRSTTFTGDHSHNTVSCSSLPCNADFRVLSSAIVARMRLNTEIRNLKKH</sequence>
<gene>
    <name evidence="1" type="ORF">PoB_004329200</name>
</gene>
<comment type="caution">
    <text evidence="1">The sequence shown here is derived from an EMBL/GenBank/DDBJ whole genome shotgun (WGS) entry which is preliminary data.</text>
</comment>